<dbReference type="EMBL" id="JBITYG010000012">
    <property type="protein sequence ID" value="MFI9105457.1"/>
    <property type="molecule type" value="Genomic_DNA"/>
</dbReference>
<organism evidence="2 3">
    <name type="scientific">Streptomyces fildesensis</name>
    <dbReference type="NCBI Taxonomy" id="375757"/>
    <lineage>
        <taxon>Bacteria</taxon>
        <taxon>Bacillati</taxon>
        <taxon>Actinomycetota</taxon>
        <taxon>Actinomycetes</taxon>
        <taxon>Kitasatosporales</taxon>
        <taxon>Streptomycetaceae</taxon>
        <taxon>Streptomyces</taxon>
    </lineage>
</organism>
<reference evidence="2 3" key="1">
    <citation type="submission" date="2024-10" db="EMBL/GenBank/DDBJ databases">
        <title>The Natural Products Discovery Center: Release of the First 8490 Sequenced Strains for Exploring Actinobacteria Biosynthetic Diversity.</title>
        <authorList>
            <person name="Kalkreuter E."/>
            <person name="Kautsar S.A."/>
            <person name="Yang D."/>
            <person name="Bader C.D."/>
            <person name="Teijaro C.N."/>
            <person name="Fluegel L."/>
            <person name="Davis C.M."/>
            <person name="Simpson J.R."/>
            <person name="Lauterbach L."/>
            <person name="Steele A.D."/>
            <person name="Gui C."/>
            <person name="Meng S."/>
            <person name="Li G."/>
            <person name="Viehrig K."/>
            <person name="Ye F."/>
            <person name="Su P."/>
            <person name="Kiefer A.F."/>
            <person name="Nichols A."/>
            <person name="Cepeda A.J."/>
            <person name="Yan W."/>
            <person name="Fan B."/>
            <person name="Jiang Y."/>
            <person name="Adhikari A."/>
            <person name="Zheng C.-J."/>
            <person name="Schuster L."/>
            <person name="Cowan T.M."/>
            <person name="Smanski M.J."/>
            <person name="Chevrette M.G."/>
            <person name="De Carvalho L.P.S."/>
            <person name="Shen B."/>
        </authorList>
    </citation>
    <scope>NUCLEOTIDE SEQUENCE [LARGE SCALE GENOMIC DNA]</scope>
    <source>
        <strain evidence="2 3">NPDC053399</strain>
    </source>
</reference>
<name>A0ABW8CG75_9ACTN</name>
<accession>A0ABW8CG75</accession>
<sequence>MTLATAGVAPMRRGDFHSSGDALLVGWIGVIAFAAYRIALTIAARSYWLRTRPACRMNRMSVSAE</sequence>
<evidence type="ECO:0000313" key="2">
    <source>
        <dbReference type="EMBL" id="MFI9105457.1"/>
    </source>
</evidence>
<keyword evidence="1" id="KW-1133">Transmembrane helix</keyword>
<dbReference type="Proteomes" id="UP001614394">
    <property type="component" value="Unassembled WGS sequence"/>
</dbReference>
<keyword evidence="3" id="KW-1185">Reference proteome</keyword>
<feature type="transmembrane region" description="Helical" evidence="1">
    <location>
        <begin position="24"/>
        <end position="48"/>
    </location>
</feature>
<protein>
    <submittedName>
        <fullName evidence="2">Uncharacterized protein</fullName>
    </submittedName>
</protein>
<gene>
    <name evidence="2" type="ORF">ACIGXA_33605</name>
</gene>
<evidence type="ECO:0000313" key="3">
    <source>
        <dbReference type="Proteomes" id="UP001614394"/>
    </source>
</evidence>
<comment type="caution">
    <text evidence="2">The sequence shown here is derived from an EMBL/GenBank/DDBJ whole genome shotgun (WGS) entry which is preliminary data.</text>
</comment>
<proteinExistence type="predicted"/>
<evidence type="ECO:0000256" key="1">
    <source>
        <dbReference type="SAM" id="Phobius"/>
    </source>
</evidence>
<dbReference type="RefSeq" id="WP_399656139.1">
    <property type="nucleotide sequence ID" value="NZ_JBITYG010000012.1"/>
</dbReference>
<keyword evidence="1" id="KW-0812">Transmembrane</keyword>
<keyword evidence="1" id="KW-0472">Membrane</keyword>